<evidence type="ECO:0000313" key="14">
    <source>
        <dbReference type="Proteomes" id="UP001529510"/>
    </source>
</evidence>
<comment type="pathway">
    <text evidence="3">Protein modification; protein ubiquitination.</text>
</comment>
<evidence type="ECO:0000256" key="5">
    <source>
        <dbReference type="ARBA" id="ARBA00022723"/>
    </source>
</evidence>
<gene>
    <name evidence="13" type="ORF">M9458_027495</name>
</gene>
<evidence type="ECO:0000256" key="3">
    <source>
        <dbReference type="ARBA" id="ARBA00004906"/>
    </source>
</evidence>
<organism evidence="13 14">
    <name type="scientific">Cirrhinus mrigala</name>
    <name type="common">Mrigala</name>
    <dbReference type="NCBI Taxonomy" id="683832"/>
    <lineage>
        <taxon>Eukaryota</taxon>
        <taxon>Metazoa</taxon>
        <taxon>Chordata</taxon>
        <taxon>Craniata</taxon>
        <taxon>Vertebrata</taxon>
        <taxon>Euteleostomi</taxon>
        <taxon>Actinopterygii</taxon>
        <taxon>Neopterygii</taxon>
        <taxon>Teleostei</taxon>
        <taxon>Ostariophysi</taxon>
        <taxon>Cypriniformes</taxon>
        <taxon>Cyprinidae</taxon>
        <taxon>Labeoninae</taxon>
        <taxon>Labeonini</taxon>
        <taxon>Cirrhinus</taxon>
    </lineage>
</organism>
<dbReference type="PANTHER" id="PTHR15493:SF8">
    <property type="entry name" value="F-BOX ONLY PROTEIN 5"/>
    <property type="match status" value="1"/>
</dbReference>
<accession>A0ABD0PXR5</accession>
<dbReference type="GO" id="GO:0005634">
    <property type="term" value="C:nucleus"/>
    <property type="evidence" value="ECO:0007669"/>
    <property type="project" value="UniProtKB-SubCell"/>
</dbReference>
<feature type="non-terminal residue" evidence="13">
    <location>
        <position position="1"/>
    </location>
</feature>
<keyword evidence="14" id="KW-1185">Reference proteome</keyword>
<evidence type="ECO:0000256" key="9">
    <source>
        <dbReference type="ARBA" id="ARBA00022833"/>
    </source>
</evidence>
<dbReference type="CDD" id="cd20348">
    <property type="entry name" value="BRcat_RBR_EMI"/>
    <property type="match status" value="1"/>
</dbReference>
<evidence type="ECO:0000256" key="1">
    <source>
        <dbReference type="ARBA" id="ARBA00004123"/>
    </source>
</evidence>
<reference evidence="13 14" key="1">
    <citation type="submission" date="2024-05" db="EMBL/GenBank/DDBJ databases">
        <title>Genome sequencing and assembly of Indian major carp, Cirrhinus mrigala (Hamilton, 1822).</title>
        <authorList>
            <person name="Mohindra V."/>
            <person name="Chowdhury L.M."/>
            <person name="Lal K."/>
            <person name="Jena J.K."/>
        </authorList>
    </citation>
    <scope>NUCLEOTIDE SEQUENCE [LARGE SCALE GENOMIC DNA]</scope>
    <source>
        <strain evidence="13">CM1030</strain>
        <tissue evidence="13">Blood</tissue>
    </source>
</reference>
<dbReference type="InterPro" id="IPR044064">
    <property type="entry name" value="ZF_ZBR"/>
</dbReference>
<keyword evidence="8" id="KW-0833">Ubl conjugation pathway</keyword>
<keyword evidence="4" id="KW-0963">Cytoplasm</keyword>
<dbReference type="InterPro" id="IPR047147">
    <property type="entry name" value="FBX5_43"/>
</dbReference>
<keyword evidence="7" id="KW-0131">Cell cycle</keyword>
<evidence type="ECO:0000256" key="2">
    <source>
        <dbReference type="ARBA" id="ARBA00004496"/>
    </source>
</evidence>
<evidence type="ECO:0000256" key="4">
    <source>
        <dbReference type="ARBA" id="ARBA00022490"/>
    </source>
</evidence>
<dbReference type="PANTHER" id="PTHR15493">
    <property type="entry name" value="F-BOX ONLY PROTEIN 5 AND 43"/>
    <property type="match status" value="1"/>
</dbReference>
<dbReference type="SMART" id="SM00647">
    <property type="entry name" value="IBR"/>
    <property type="match status" value="1"/>
</dbReference>
<proteinExistence type="predicted"/>
<evidence type="ECO:0000256" key="7">
    <source>
        <dbReference type="ARBA" id="ARBA00022776"/>
    </source>
</evidence>
<evidence type="ECO:0000313" key="13">
    <source>
        <dbReference type="EMBL" id="KAL0178601.1"/>
    </source>
</evidence>
<feature type="domain" description="ZBR-type" evidence="12">
    <location>
        <begin position="69"/>
        <end position="117"/>
    </location>
</feature>
<dbReference type="Pfam" id="PF22191">
    <property type="entry name" value="IBR_1"/>
    <property type="match status" value="1"/>
</dbReference>
<dbReference type="Gene3D" id="2.20.25.20">
    <property type="match status" value="1"/>
</dbReference>
<dbReference type="EMBL" id="JAMKFB020000013">
    <property type="protein sequence ID" value="KAL0178601.1"/>
    <property type="molecule type" value="Genomic_DNA"/>
</dbReference>
<keyword evidence="9" id="KW-0862">Zinc</keyword>
<name>A0ABD0PXR5_CIRMR</name>
<keyword evidence="10" id="KW-0539">Nucleus</keyword>
<dbReference type="FunFam" id="2.20.25.20:FF:000006">
    <property type="entry name" value="F-box only protein 5"/>
    <property type="match status" value="1"/>
</dbReference>
<dbReference type="PROSITE" id="PS51872">
    <property type="entry name" value="ZF_ZBR"/>
    <property type="match status" value="1"/>
</dbReference>
<dbReference type="GO" id="GO:0005737">
    <property type="term" value="C:cytoplasm"/>
    <property type="evidence" value="ECO:0007669"/>
    <property type="project" value="UniProtKB-SubCell"/>
</dbReference>
<evidence type="ECO:0000256" key="8">
    <source>
        <dbReference type="ARBA" id="ARBA00022786"/>
    </source>
</evidence>
<keyword evidence="6 11" id="KW-0863">Zinc-finger</keyword>
<keyword evidence="7" id="KW-0132">Cell division</keyword>
<keyword evidence="7" id="KW-0498">Mitosis</keyword>
<sequence length="142" mass="15706">DSGHSMGSLSRDFTLSRVVFSSMQAVASTPDHKPIKKMQCQMGGVQNASKPSRFQQFHEVAQSLKQDESLRQCISCNSAARFDKAMKRAVCTRISCAFDFCTLCQSSFHGSTPCRSSVRTFSTSQKTLLAGSARSKRNVRRL</sequence>
<evidence type="ECO:0000256" key="10">
    <source>
        <dbReference type="ARBA" id="ARBA00023242"/>
    </source>
</evidence>
<evidence type="ECO:0000259" key="12">
    <source>
        <dbReference type="PROSITE" id="PS51872"/>
    </source>
</evidence>
<dbReference type="InterPro" id="IPR002867">
    <property type="entry name" value="IBR_dom"/>
</dbReference>
<evidence type="ECO:0000256" key="11">
    <source>
        <dbReference type="PROSITE-ProRule" id="PRU01220"/>
    </source>
</evidence>
<dbReference type="Proteomes" id="UP001529510">
    <property type="component" value="Unassembled WGS sequence"/>
</dbReference>
<keyword evidence="5" id="KW-0479">Metal-binding</keyword>
<dbReference type="SUPFAM" id="SSF57850">
    <property type="entry name" value="RING/U-box"/>
    <property type="match status" value="1"/>
</dbReference>
<protein>
    <recommendedName>
        <fullName evidence="12">ZBR-type domain-containing protein</fullName>
    </recommendedName>
</protein>
<dbReference type="AlphaFoldDB" id="A0ABD0PXR5"/>
<comment type="subcellular location">
    <subcellularLocation>
        <location evidence="2">Cytoplasm</location>
    </subcellularLocation>
    <subcellularLocation>
        <location evidence="1">Nucleus</location>
    </subcellularLocation>
</comment>
<evidence type="ECO:0000256" key="6">
    <source>
        <dbReference type="ARBA" id="ARBA00022771"/>
    </source>
</evidence>
<dbReference type="GO" id="GO:0008270">
    <property type="term" value="F:zinc ion binding"/>
    <property type="evidence" value="ECO:0007669"/>
    <property type="project" value="UniProtKB-KW"/>
</dbReference>
<comment type="caution">
    <text evidence="13">The sequence shown here is derived from an EMBL/GenBank/DDBJ whole genome shotgun (WGS) entry which is preliminary data.</text>
</comment>